<reference evidence="1" key="1">
    <citation type="submission" date="2022-10" db="EMBL/GenBank/DDBJ databases">
        <authorList>
            <person name="Koch H."/>
        </authorList>
    </citation>
    <scope>NUCLEOTIDE SEQUENCE</scope>
    <source>
        <strain evidence="1">DNF</strain>
    </source>
</reference>
<accession>A0AA86N207</accession>
<dbReference type="KEGG" id="nti:DNFV4_03643"/>
<evidence type="ECO:0000313" key="2">
    <source>
        <dbReference type="Proteomes" id="UP001179121"/>
    </source>
</evidence>
<name>A0AA86N207_9BACT</name>
<gene>
    <name evidence="1" type="ORF">DNFV4_03643</name>
</gene>
<sequence length="40" mass="4442">MEAESADIERVRPKLSDPRQYSREAALTVALVVCAEKPVL</sequence>
<protein>
    <submittedName>
        <fullName evidence="1">Uncharacterized protein</fullName>
    </submittedName>
</protein>
<keyword evidence="2" id="KW-1185">Reference proteome</keyword>
<dbReference type="Proteomes" id="UP001179121">
    <property type="component" value="Chromosome"/>
</dbReference>
<dbReference type="AlphaFoldDB" id="A0AA86N207"/>
<dbReference type="EMBL" id="OX365700">
    <property type="protein sequence ID" value="CAI4033209.1"/>
    <property type="molecule type" value="Genomic_DNA"/>
</dbReference>
<proteinExistence type="predicted"/>
<evidence type="ECO:0000313" key="1">
    <source>
        <dbReference type="EMBL" id="CAI4033209.1"/>
    </source>
</evidence>
<organism evidence="1 2">
    <name type="scientific">Nitrospira tepida</name>
    <dbReference type="NCBI Taxonomy" id="2973512"/>
    <lineage>
        <taxon>Bacteria</taxon>
        <taxon>Pseudomonadati</taxon>
        <taxon>Nitrospirota</taxon>
        <taxon>Nitrospiria</taxon>
        <taxon>Nitrospirales</taxon>
        <taxon>Nitrospiraceae</taxon>
        <taxon>Nitrospira</taxon>
    </lineage>
</organism>